<keyword evidence="1" id="KW-0734">Signal transduction inhibitor</keyword>
<dbReference type="InterPro" id="IPR016137">
    <property type="entry name" value="RGS"/>
</dbReference>
<dbReference type="AlphaFoldDB" id="A0A3Q3XCQ5"/>
<accession>A0A3Q3XCQ5</accession>
<dbReference type="InterPro" id="IPR047016">
    <property type="entry name" value="RGS6/7/9/11"/>
</dbReference>
<dbReference type="SMART" id="SM00224">
    <property type="entry name" value="GGL"/>
    <property type="match status" value="1"/>
</dbReference>
<dbReference type="SUPFAM" id="SSF48670">
    <property type="entry name" value="Transducin (heterotrimeric G protein), gamma chain"/>
    <property type="match status" value="1"/>
</dbReference>
<dbReference type="Ensembl" id="ENSMMOT00000023941.1">
    <property type="protein sequence ID" value="ENSMMOP00000023549.1"/>
    <property type="gene ID" value="ENSMMOG00000017918.1"/>
</dbReference>
<dbReference type="FunFam" id="1.10.10.10:FF:000329">
    <property type="entry name" value="regulator of G-protein signaling 9 isoform X2"/>
    <property type="match status" value="1"/>
</dbReference>
<dbReference type="InterPro" id="IPR036390">
    <property type="entry name" value="WH_DNA-bd_sf"/>
</dbReference>
<reference evidence="4" key="2">
    <citation type="submission" date="2025-09" db="UniProtKB">
        <authorList>
            <consortium name="Ensembl"/>
        </authorList>
    </citation>
    <scope>IDENTIFICATION</scope>
</reference>
<evidence type="ECO:0000256" key="1">
    <source>
        <dbReference type="ARBA" id="ARBA00022700"/>
    </source>
</evidence>
<dbReference type="GO" id="GO:0005886">
    <property type="term" value="C:plasma membrane"/>
    <property type="evidence" value="ECO:0007669"/>
    <property type="project" value="TreeGrafter"/>
</dbReference>
<dbReference type="SUPFAM" id="SSF48097">
    <property type="entry name" value="Regulator of G-protein signaling, RGS"/>
    <property type="match status" value="1"/>
</dbReference>
<keyword evidence="5" id="KW-1185">Reference proteome</keyword>
<dbReference type="CDD" id="cd04450">
    <property type="entry name" value="DEP_RGS7-like"/>
    <property type="match status" value="1"/>
</dbReference>
<dbReference type="SMART" id="SM00049">
    <property type="entry name" value="DEP"/>
    <property type="match status" value="1"/>
</dbReference>
<dbReference type="Pfam" id="PF00610">
    <property type="entry name" value="DEP"/>
    <property type="match status" value="1"/>
</dbReference>
<dbReference type="GO" id="GO:0005096">
    <property type="term" value="F:GTPase activator activity"/>
    <property type="evidence" value="ECO:0007669"/>
    <property type="project" value="TreeGrafter"/>
</dbReference>
<dbReference type="Pfam" id="PF00631">
    <property type="entry name" value="G-gamma"/>
    <property type="match status" value="1"/>
</dbReference>
<dbReference type="Pfam" id="PF18148">
    <property type="entry name" value="RGS_DHEX"/>
    <property type="match status" value="1"/>
</dbReference>
<reference evidence="4" key="1">
    <citation type="submission" date="2025-08" db="UniProtKB">
        <authorList>
            <consortium name="Ensembl"/>
        </authorList>
    </citation>
    <scope>IDENTIFICATION</scope>
</reference>
<feature type="domain" description="DEP" evidence="3">
    <location>
        <begin position="32"/>
        <end position="107"/>
    </location>
</feature>
<dbReference type="InterPro" id="IPR015898">
    <property type="entry name" value="G-protein_gamma-like_dom"/>
</dbReference>
<dbReference type="InterPro" id="IPR036388">
    <property type="entry name" value="WH-like_DNA-bd_sf"/>
</dbReference>
<dbReference type="CDD" id="cd00068">
    <property type="entry name" value="GGL"/>
    <property type="match status" value="1"/>
</dbReference>
<sequence>MTINTLAKGGWRREQMACFRKMEKVIVAMQDPDMGMKMRNQRLLITVIPHAMTGRDMIDWLIQKYSISEEEALHTGGMLVRYGYIYPLKEPRSLVLRPDDSPYRFQTPYFWTSTRWPASELDYAIYLAKKNIRKQGELMEYEKERYSVLHKRINHTWDFVVMQAREQLRASKQRRKADRIVQECQEQAYWLINRPPLCLFIETCRRALGRNRVKSSICLESFVKYSEQYFNHDPIMQGCLPSNPWISDDTAHWTMNADVVPTPTRLRVELWSFSFMELLNDAMGRHEFMIYLEKEFSGENLCFWQACEELRHGESSKIVEKVDEIYKTFLAPGAPRWVNIDSKTMDKTLEGIRCPHRFVMDDAQLHIYFLMKKDSYPRYLKSDLYKNMLAKAIVPQETKKSVFPFMRRQRHACPSPAQAAAHTTEEDGHAK</sequence>
<name>A0A3Q3XCQ5_MOLML</name>
<dbReference type="Gene3D" id="1.10.167.10">
    <property type="entry name" value="Regulator of G-protein Signalling 4, domain 2"/>
    <property type="match status" value="1"/>
</dbReference>
<dbReference type="PANTHER" id="PTHR45746">
    <property type="entry name" value="LP21163P"/>
    <property type="match status" value="1"/>
</dbReference>
<proteinExistence type="predicted"/>
<dbReference type="GO" id="GO:0008277">
    <property type="term" value="P:regulation of G protein-coupled receptor signaling pathway"/>
    <property type="evidence" value="ECO:0007669"/>
    <property type="project" value="InterPro"/>
</dbReference>
<dbReference type="InterPro" id="IPR040759">
    <property type="entry name" value="RGS_DHEX"/>
</dbReference>
<dbReference type="PRINTS" id="PR01301">
    <property type="entry name" value="RGSPROTEIN"/>
</dbReference>
<dbReference type="OMA" id="WISDEAS"/>
<evidence type="ECO:0000313" key="5">
    <source>
        <dbReference type="Proteomes" id="UP000261620"/>
    </source>
</evidence>
<dbReference type="GO" id="GO:0035556">
    <property type="term" value="P:intracellular signal transduction"/>
    <property type="evidence" value="ECO:0007669"/>
    <property type="project" value="InterPro"/>
</dbReference>
<feature type="domain" description="RGS" evidence="2">
    <location>
        <begin position="274"/>
        <end position="389"/>
    </location>
</feature>
<dbReference type="Proteomes" id="UP000261620">
    <property type="component" value="Unplaced"/>
</dbReference>
<dbReference type="STRING" id="94237.ENSMMOP00000023549"/>
<dbReference type="InterPro" id="IPR036305">
    <property type="entry name" value="RGS_sf"/>
</dbReference>
<dbReference type="PROSITE" id="PS50132">
    <property type="entry name" value="RGS"/>
    <property type="match status" value="1"/>
</dbReference>
<dbReference type="Gene3D" id="4.10.260.10">
    <property type="entry name" value="Transducin (heterotrimeric G protein), gamma chain"/>
    <property type="match status" value="1"/>
</dbReference>
<evidence type="ECO:0000313" key="4">
    <source>
        <dbReference type="Ensembl" id="ENSMMOP00000023549.1"/>
    </source>
</evidence>
<evidence type="ECO:0000259" key="3">
    <source>
        <dbReference type="PROSITE" id="PS50186"/>
    </source>
</evidence>
<organism evidence="4 5">
    <name type="scientific">Mola mola</name>
    <name type="common">Ocean sunfish</name>
    <name type="synonym">Tetraodon mola</name>
    <dbReference type="NCBI Taxonomy" id="94237"/>
    <lineage>
        <taxon>Eukaryota</taxon>
        <taxon>Metazoa</taxon>
        <taxon>Chordata</taxon>
        <taxon>Craniata</taxon>
        <taxon>Vertebrata</taxon>
        <taxon>Euteleostomi</taxon>
        <taxon>Actinopterygii</taxon>
        <taxon>Neopterygii</taxon>
        <taxon>Teleostei</taxon>
        <taxon>Neoteleostei</taxon>
        <taxon>Acanthomorphata</taxon>
        <taxon>Eupercaria</taxon>
        <taxon>Tetraodontiformes</taxon>
        <taxon>Molidae</taxon>
        <taxon>Mola</taxon>
    </lineage>
</organism>
<dbReference type="InterPro" id="IPR000591">
    <property type="entry name" value="DEP_dom"/>
</dbReference>
<dbReference type="GO" id="GO:0005737">
    <property type="term" value="C:cytoplasm"/>
    <property type="evidence" value="ECO:0007669"/>
    <property type="project" value="TreeGrafter"/>
</dbReference>
<dbReference type="GO" id="GO:0043005">
    <property type="term" value="C:neuron projection"/>
    <property type="evidence" value="ECO:0007669"/>
    <property type="project" value="TreeGrafter"/>
</dbReference>
<dbReference type="GO" id="GO:0009968">
    <property type="term" value="P:negative regulation of signal transduction"/>
    <property type="evidence" value="ECO:0007669"/>
    <property type="project" value="UniProtKB-KW"/>
</dbReference>
<dbReference type="InterPro" id="IPR044926">
    <property type="entry name" value="RGS_subdomain_2"/>
</dbReference>
<dbReference type="PANTHER" id="PTHR45746:SF3">
    <property type="entry name" value="REGULATOR OF G-PROTEIN SIGNALING 11"/>
    <property type="match status" value="1"/>
</dbReference>
<dbReference type="SUPFAM" id="SSF46785">
    <property type="entry name" value="Winged helix' DNA-binding domain"/>
    <property type="match status" value="1"/>
</dbReference>
<dbReference type="InterPro" id="IPR036284">
    <property type="entry name" value="GGL_sf"/>
</dbReference>
<dbReference type="Gene3D" id="1.10.10.10">
    <property type="entry name" value="Winged helix-like DNA-binding domain superfamily/Winged helix DNA-binding domain"/>
    <property type="match status" value="1"/>
</dbReference>
<dbReference type="GO" id="GO:0007186">
    <property type="term" value="P:G protein-coupled receptor signaling pathway"/>
    <property type="evidence" value="ECO:0007669"/>
    <property type="project" value="InterPro"/>
</dbReference>
<dbReference type="InterPro" id="IPR047017">
    <property type="entry name" value="RGS6/7/9/11_DHEX_sf"/>
</dbReference>
<protein>
    <submittedName>
        <fullName evidence="4">Uncharacterized protein</fullName>
    </submittedName>
</protein>
<dbReference type="Gene3D" id="1.10.1240.60">
    <property type="match status" value="1"/>
</dbReference>
<dbReference type="FunFam" id="1.10.167.10:FF:000001">
    <property type="entry name" value="Putative regulator of g-protein signaling 12"/>
    <property type="match status" value="1"/>
</dbReference>
<evidence type="ECO:0000259" key="2">
    <source>
        <dbReference type="PROSITE" id="PS50132"/>
    </source>
</evidence>
<dbReference type="Pfam" id="PF00615">
    <property type="entry name" value="RGS"/>
    <property type="match status" value="1"/>
</dbReference>
<dbReference type="SMART" id="SM01224">
    <property type="entry name" value="G_gamma"/>
    <property type="match status" value="1"/>
</dbReference>
<dbReference type="SMART" id="SM00315">
    <property type="entry name" value="RGS"/>
    <property type="match status" value="1"/>
</dbReference>
<dbReference type="PROSITE" id="PS50186">
    <property type="entry name" value="DEP"/>
    <property type="match status" value="1"/>
</dbReference>